<evidence type="ECO:0000313" key="2">
    <source>
        <dbReference type="EMBL" id="RLW07606.1"/>
    </source>
</evidence>
<keyword evidence="3" id="KW-1185">Reference proteome</keyword>
<gene>
    <name evidence="2" type="ORF">DV515_00003533</name>
</gene>
<evidence type="ECO:0000256" key="1">
    <source>
        <dbReference type="SAM" id="MobiDB-lite"/>
    </source>
</evidence>
<organism evidence="2 3">
    <name type="scientific">Chloebia gouldiae</name>
    <name type="common">Gouldian finch</name>
    <name type="synonym">Erythrura gouldiae</name>
    <dbReference type="NCBI Taxonomy" id="44316"/>
    <lineage>
        <taxon>Eukaryota</taxon>
        <taxon>Metazoa</taxon>
        <taxon>Chordata</taxon>
        <taxon>Craniata</taxon>
        <taxon>Vertebrata</taxon>
        <taxon>Euteleostomi</taxon>
        <taxon>Archelosauria</taxon>
        <taxon>Archosauria</taxon>
        <taxon>Dinosauria</taxon>
        <taxon>Saurischia</taxon>
        <taxon>Theropoda</taxon>
        <taxon>Coelurosauria</taxon>
        <taxon>Aves</taxon>
        <taxon>Neognathae</taxon>
        <taxon>Neoaves</taxon>
        <taxon>Telluraves</taxon>
        <taxon>Australaves</taxon>
        <taxon>Passeriformes</taxon>
        <taxon>Passeroidea</taxon>
        <taxon>Passeridae</taxon>
        <taxon>Chloebia</taxon>
    </lineage>
</organism>
<name>A0A3L8SSD1_CHLGU</name>
<feature type="region of interest" description="Disordered" evidence="1">
    <location>
        <begin position="117"/>
        <end position="140"/>
    </location>
</feature>
<sequence>MLGFLILEKGATASNYRPSTVNKGKQQGCYHGEKSQGLISQWCKISASSASGVIQRGGSSHEQVLPKPDVTLETHGNSLLPVQITATELQFTPRLFHSSRQLFWCLHFSAAEQESEEILGRKKPHSRDGMISTARSQRSG</sequence>
<evidence type="ECO:0000313" key="3">
    <source>
        <dbReference type="Proteomes" id="UP000276834"/>
    </source>
</evidence>
<accession>A0A3L8SSD1</accession>
<dbReference type="Proteomes" id="UP000276834">
    <property type="component" value="Unassembled WGS sequence"/>
</dbReference>
<comment type="caution">
    <text evidence="2">The sequence shown here is derived from an EMBL/GenBank/DDBJ whole genome shotgun (WGS) entry which is preliminary data.</text>
</comment>
<proteinExistence type="predicted"/>
<reference evidence="2 3" key="1">
    <citation type="journal article" date="2018" name="Proc. R. Soc. B">
        <title>A non-coding region near Follistatin controls head colour polymorphism in the Gouldian finch.</title>
        <authorList>
            <person name="Toomey M.B."/>
            <person name="Marques C.I."/>
            <person name="Andrade P."/>
            <person name="Araujo P.M."/>
            <person name="Sabatino S."/>
            <person name="Gazda M.A."/>
            <person name="Afonso S."/>
            <person name="Lopes R.J."/>
            <person name="Corbo J.C."/>
            <person name="Carneiro M."/>
        </authorList>
    </citation>
    <scope>NUCLEOTIDE SEQUENCE [LARGE SCALE GENOMIC DNA]</scope>
    <source>
        <strain evidence="2">Red01</strain>
        <tissue evidence="2">Muscle</tissue>
    </source>
</reference>
<dbReference type="AlphaFoldDB" id="A0A3L8SSD1"/>
<dbReference type="EMBL" id="QUSF01000007">
    <property type="protein sequence ID" value="RLW07606.1"/>
    <property type="molecule type" value="Genomic_DNA"/>
</dbReference>
<protein>
    <submittedName>
        <fullName evidence="2">Uncharacterized protein</fullName>
    </submittedName>
</protein>